<feature type="compositionally biased region" description="Basic and acidic residues" evidence="1">
    <location>
        <begin position="242"/>
        <end position="263"/>
    </location>
</feature>
<sequence>MATLIRPHTASSIPSPNRPQTSHSTRSTIRRVTPSPDSLSEALHRGFASASTPRLRSRSRSPPLSNPPDAESVRPRTAGSQAPHRRDFVSQIPKPAAGLRRSGAGRISPTKRGVSLRKYRPLSTPSPLPSHREVSHQIAPAMTAPLGSAPLPPSPTPSRPETPTPMTADQRRAQYASLGGSPTLHAAPDEAAEASDSISPAPLASTKQATSNSGSFNPTRQARNASVSTGAASYQTTFSTPGRDELERKKVESHMGPFARDEGPFGTAKSVKDLEERRRRVSEGSRRGEERKKGLCGCGLRCVVM</sequence>
<feature type="compositionally biased region" description="Polar residues" evidence="1">
    <location>
        <begin position="9"/>
        <end position="27"/>
    </location>
</feature>
<protein>
    <submittedName>
        <fullName evidence="2">Uncharacterized protein</fullName>
    </submittedName>
</protein>
<name>A0A6A6IGQ6_9PLEO</name>
<evidence type="ECO:0000313" key="2">
    <source>
        <dbReference type="EMBL" id="KAF2249072.1"/>
    </source>
</evidence>
<feature type="region of interest" description="Disordered" evidence="1">
    <location>
        <begin position="1"/>
        <end position="293"/>
    </location>
</feature>
<accession>A0A6A6IGQ6</accession>
<evidence type="ECO:0000256" key="1">
    <source>
        <dbReference type="SAM" id="MobiDB-lite"/>
    </source>
</evidence>
<dbReference type="GeneID" id="54586634"/>
<reference evidence="2" key="1">
    <citation type="journal article" date="2020" name="Stud. Mycol.">
        <title>101 Dothideomycetes genomes: a test case for predicting lifestyles and emergence of pathogens.</title>
        <authorList>
            <person name="Haridas S."/>
            <person name="Albert R."/>
            <person name="Binder M."/>
            <person name="Bloem J."/>
            <person name="Labutti K."/>
            <person name="Salamov A."/>
            <person name="Andreopoulos B."/>
            <person name="Baker S."/>
            <person name="Barry K."/>
            <person name="Bills G."/>
            <person name="Bluhm B."/>
            <person name="Cannon C."/>
            <person name="Castanera R."/>
            <person name="Culley D."/>
            <person name="Daum C."/>
            <person name="Ezra D."/>
            <person name="Gonzalez J."/>
            <person name="Henrissat B."/>
            <person name="Kuo A."/>
            <person name="Liang C."/>
            <person name="Lipzen A."/>
            <person name="Lutzoni F."/>
            <person name="Magnuson J."/>
            <person name="Mondo S."/>
            <person name="Nolan M."/>
            <person name="Ohm R."/>
            <person name="Pangilinan J."/>
            <person name="Park H.-J."/>
            <person name="Ramirez L."/>
            <person name="Alfaro M."/>
            <person name="Sun H."/>
            <person name="Tritt A."/>
            <person name="Yoshinaga Y."/>
            <person name="Zwiers L.-H."/>
            <person name="Turgeon B."/>
            <person name="Goodwin S."/>
            <person name="Spatafora J."/>
            <person name="Crous P."/>
            <person name="Grigoriev I."/>
        </authorList>
    </citation>
    <scope>NUCLEOTIDE SEQUENCE</scope>
    <source>
        <strain evidence="2">CBS 122368</strain>
    </source>
</reference>
<organism evidence="2 3">
    <name type="scientific">Trematosphaeria pertusa</name>
    <dbReference type="NCBI Taxonomy" id="390896"/>
    <lineage>
        <taxon>Eukaryota</taxon>
        <taxon>Fungi</taxon>
        <taxon>Dikarya</taxon>
        <taxon>Ascomycota</taxon>
        <taxon>Pezizomycotina</taxon>
        <taxon>Dothideomycetes</taxon>
        <taxon>Pleosporomycetidae</taxon>
        <taxon>Pleosporales</taxon>
        <taxon>Massarineae</taxon>
        <taxon>Trematosphaeriaceae</taxon>
        <taxon>Trematosphaeria</taxon>
    </lineage>
</organism>
<feature type="compositionally biased region" description="Polar residues" evidence="1">
    <location>
        <begin position="205"/>
        <end position="240"/>
    </location>
</feature>
<evidence type="ECO:0000313" key="3">
    <source>
        <dbReference type="Proteomes" id="UP000800094"/>
    </source>
</evidence>
<feature type="compositionally biased region" description="Basic and acidic residues" evidence="1">
    <location>
        <begin position="270"/>
        <end position="293"/>
    </location>
</feature>
<dbReference type="OrthoDB" id="3801471at2759"/>
<keyword evidence="3" id="KW-1185">Reference proteome</keyword>
<dbReference type="RefSeq" id="XP_033684076.1">
    <property type="nucleotide sequence ID" value="XM_033833304.1"/>
</dbReference>
<feature type="compositionally biased region" description="Pro residues" evidence="1">
    <location>
        <begin position="150"/>
        <end position="163"/>
    </location>
</feature>
<dbReference type="AlphaFoldDB" id="A0A6A6IGQ6"/>
<dbReference type="EMBL" id="ML987195">
    <property type="protein sequence ID" value="KAF2249072.1"/>
    <property type="molecule type" value="Genomic_DNA"/>
</dbReference>
<proteinExistence type="predicted"/>
<dbReference type="Proteomes" id="UP000800094">
    <property type="component" value="Unassembled WGS sequence"/>
</dbReference>
<gene>
    <name evidence="2" type="ORF">BU26DRAFT_564754</name>
</gene>